<dbReference type="SMART" id="SM00908">
    <property type="entry name" value="Gal-bind_lectin"/>
    <property type="match status" value="1"/>
</dbReference>
<keyword evidence="3" id="KW-0812">Transmembrane</keyword>
<sequence>NPGLPTPWPLDIVIINMINTALLTGHLVITFLFLLSRFDVNFRCGGDRNNEAALHFKTLFREDRDTTVFNSFLNKEWGQEEQRCFSPFQKGRSFQLQFVITKKGYKVTVDNKPFYEYSHRIPLERVNILQVVGAVELKKIEIFKDSSTSRSASPESK</sequence>
<dbReference type="InterPro" id="IPR001079">
    <property type="entry name" value="Galectin_CRD"/>
</dbReference>
<accession>A0A8C3S118</accession>
<reference evidence="5" key="1">
    <citation type="submission" date="2025-08" db="UniProtKB">
        <authorList>
            <consortium name="Ensembl"/>
        </authorList>
    </citation>
    <scope>IDENTIFICATION</scope>
</reference>
<dbReference type="GO" id="GO:0030246">
    <property type="term" value="F:carbohydrate binding"/>
    <property type="evidence" value="ECO:0007669"/>
    <property type="project" value="UniProtKB-UniRule"/>
</dbReference>
<dbReference type="PANTHER" id="PTHR11346">
    <property type="entry name" value="GALECTIN"/>
    <property type="match status" value="1"/>
</dbReference>
<dbReference type="Pfam" id="PF00337">
    <property type="entry name" value="Gal-bind_lectin"/>
    <property type="match status" value="1"/>
</dbReference>
<protein>
    <recommendedName>
        <fullName evidence="2">Galectin</fullName>
    </recommendedName>
</protein>
<dbReference type="Proteomes" id="UP000694403">
    <property type="component" value="Unplaced"/>
</dbReference>
<evidence type="ECO:0000256" key="3">
    <source>
        <dbReference type="SAM" id="Phobius"/>
    </source>
</evidence>
<dbReference type="SUPFAM" id="SSF49899">
    <property type="entry name" value="Concanavalin A-like lectins/glucanases"/>
    <property type="match status" value="1"/>
</dbReference>
<keyword evidence="3" id="KW-1133">Transmembrane helix</keyword>
<dbReference type="InterPro" id="IPR013320">
    <property type="entry name" value="ConA-like_dom_sf"/>
</dbReference>
<dbReference type="CDD" id="cd00070">
    <property type="entry name" value="GLECT"/>
    <property type="match status" value="1"/>
</dbReference>
<evidence type="ECO:0000313" key="5">
    <source>
        <dbReference type="Ensembl" id="ENSCSRP00000007240.1"/>
    </source>
</evidence>
<dbReference type="InterPro" id="IPR044156">
    <property type="entry name" value="Galectin-like"/>
</dbReference>
<organism evidence="5 6">
    <name type="scientific">Chelydra serpentina</name>
    <name type="common">Snapping turtle</name>
    <name type="synonym">Testudo serpentina</name>
    <dbReference type="NCBI Taxonomy" id="8475"/>
    <lineage>
        <taxon>Eukaryota</taxon>
        <taxon>Metazoa</taxon>
        <taxon>Chordata</taxon>
        <taxon>Craniata</taxon>
        <taxon>Vertebrata</taxon>
        <taxon>Euteleostomi</taxon>
        <taxon>Archelosauria</taxon>
        <taxon>Testudinata</taxon>
        <taxon>Testudines</taxon>
        <taxon>Cryptodira</taxon>
        <taxon>Durocryptodira</taxon>
        <taxon>Americhelydia</taxon>
        <taxon>Chelydroidea</taxon>
        <taxon>Chelydridae</taxon>
        <taxon>Chelydra</taxon>
    </lineage>
</organism>
<name>A0A8C3S118_CHESE</name>
<evidence type="ECO:0000259" key="4">
    <source>
        <dbReference type="PROSITE" id="PS51304"/>
    </source>
</evidence>
<dbReference type="PANTHER" id="PTHR11346:SF176">
    <property type="entry name" value="32 KDA BETA-GALACTOSIDE-BINDING LECTIN LEC-3"/>
    <property type="match status" value="1"/>
</dbReference>
<feature type="domain" description="Galectin" evidence="4">
    <location>
        <begin position="14"/>
        <end position="143"/>
    </location>
</feature>
<feature type="transmembrane region" description="Helical" evidence="3">
    <location>
        <begin position="12"/>
        <end position="35"/>
    </location>
</feature>
<proteinExistence type="predicted"/>
<keyword evidence="3" id="KW-0472">Membrane</keyword>
<reference evidence="5" key="2">
    <citation type="submission" date="2025-09" db="UniProtKB">
        <authorList>
            <consortium name="Ensembl"/>
        </authorList>
    </citation>
    <scope>IDENTIFICATION</scope>
</reference>
<keyword evidence="1 2" id="KW-0430">Lectin</keyword>
<dbReference type="Ensembl" id="ENSCSRT00000007474.1">
    <property type="protein sequence ID" value="ENSCSRP00000007240.1"/>
    <property type="gene ID" value="ENSCSRG00000005360.1"/>
</dbReference>
<evidence type="ECO:0000256" key="2">
    <source>
        <dbReference type="RuleBase" id="RU102079"/>
    </source>
</evidence>
<keyword evidence="6" id="KW-1185">Reference proteome</keyword>
<dbReference type="SMART" id="SM00276">
    <property type="entry name" value="GLECT"/>
    <property type="match status" value="1"/>
</dbReference>
<evidence type="ECO:0000256" key="1">
    <source>
        <dbReference type="ARBA" id="ARBA00022734"/>
    </source>
</evidence>
<dbReference type="PROSITE" id="PS51304">
    <property type="entry name" value="GALECTIN"/>
    <property type="match status" value="1"/>
</dbReference>
<evidence type="ECO:0000313" key="6">
    <source>
        <dbReference type="Proteomes" id="UP000694403"/>
    </source>
</evidence>
<dbReference type="AlphaFoldDB" id="A0A8C3S118"/>
<dbReference type="Gene3D" id="2.60.120.200">
    <property type="match status" value="1"/>
</dbReference>